<dbReference type="EMBL" id="WQMT02000008">
    <property type="protein sequence ID" value="KAG9219875.1"/>
    <property type="molecule type" value="Genomic_DNA"/>
</dbReference>
<protein>
    <submittedName>
        <fullName evidence="1">Uncharacterized protein</fullName>
    </submittedName>
</protein>
<sequence length="666" mass="74872">MLSPSRLAEIKAEESIIITQLEGLRERDRDLTTLIGQMEAMHTEVQAKSASLAAQLKKLKALECSINRLPSELLLHIFDICVVTDTINTRQPTYQGAALSVSQVCGLWRRLCLATTGLWTRLQFECTKSSLKIADLFLQRLARQPPVEITYQCSKGGPRDDSVEDLILDIVDIYSPSLNSLTWKTLDSRNLPLILTLVNRPAALLAIRRLHLSCEATQIANHTRQEERARREVLLPFSSDKEWTCSLEELHLDHIPLSFLSSFLFTNLRSVELNSTGSARPPIHLSVLRSFISTAGKLEVLVLTQIHVLFPGEDDIPTSLEPVESPSLKHIEWNGQLSYTDLHKLFRLFHFPSLEIIDICVDKISDHGVRLGAEGIMIFKCLKELYIQFECDFDNNKHESSLRCYAFPHLEKLDLINTGLCPIHGAVPRLEQIFRDPRLPHLTHLTLSRYEITTPQRTAVQAMLGYLPALTYLGLDTCVGVGVILGCLADLTVITTFTKDGPGKGVVSTGSPRVKVCPRLEILAFWRCNDLEIEDLRDAITARNKQCEAMPGHEQDDDISSRALSRKEKNAQLLRVIKPLRKPRSQQHREPRQDKAKIDLEPSSVTHMDHGVPVPFIGVPTPTANLIHVRIEGCEAVKQEEALSLEELGVLEVAWKENTERKPTSS</sequence>
<gene>
    <name evidence="1" type="ORF">CCMSSC00406_0009622</name>
</gene>
<organism evidence="1 2">
    <name type="scientific">Pleurotus cornucopiae</name>
    <name type="common">Cornucopia mushroom</name>
    <dbReference type="NCBI Taxonomy" id="5321"/>
    <lineage>
        <taxon>Eukaryota</taxon>
        <taxon>Fungi</taxon>
        <taxon>Dikarya</taxon>
        <taxon>Basidiomycota</taxon>
        <taxon>Agaricomycotina</taxon>
        <taxon>Agaricomycetes</taxon>
        <taxon>Agaricomycetidae</taxon>
        <taxon>Agaricales</taxon>
        <taxon>Pleurotineae</taxon>
        <taxon>Pleurotaceae</taxon>
        <taxon>Pleurotus</taxon>
    </lineage>
</organism>
<reference evidence="1 2" key="1">
    <citation type="journal article" date="2021" name="Appl. Environ. Microbiol.">
        <title>Genetic linkage and physical mapping for an oyster mushroom Pleurotus cornucopiae and QTL analysis for the trait cap color.</title>
        <authorList>
            <person name="Zhang Y."/>
            <person name="Gao W."/>
            <person name="Sonnenberg A."/>
            <person name="Chen Q."/>
            <person name="Zhang J."/>
            <person name="Huang C."/>
        </authorList>
    </citation>
    <scope>NUCLEOTIDE SEQUENCE [LARGE SCALE GENOMIC DNA]</scope>
    <source>
        <strain evidence="1">CCMSSC00406</strain>
    </source>
</reference>
<evidence type="ECO:0000313" key="2">
    <source>
        <dbReference type="Proteomes" id="UP000824881"/>
    </source>
</evidence>
<keyword evidence="2" id="KW-1185">Reference proteome</keyword>
<evidence type="ECO:0000313" key="1">
    <source>
        <dbReference type="EMBL" id="KAG9219875.1"/>
    </source>
</evidence>
<comment type="caution">
    <text evidence="1">The sequence shown here is derived from an EMBL/GenBank/DDBJ whole genome shotgun (WGS) entry which is preliminary data.</text>
</comment>
<name>A0ACB7IP40_PLECO</name>
<proteinExistence type="predicted"/>
<dbReference type="Proteomes" id="UP000824881">
    <property type="component" value="Unassembled WGS sequence"/>
</dbReference>
<accession>A0ACB7IP40</accession>